<gene>
    <name evidence="3" type="primary">LOC106568910</name>
</gene>
<keyword evidence="2" id="KW-1185">Reference proteome</keyword>
<organism evidence="2 3">
    <name type="scientific">Salmo salar</name>
    <name type="common">Atlantic salmon</name>
    <dbReference type="NCBI Taxonomy" id="8030"/>
    <lineage>
        <taxon>Eukaryota</taxon>
        <taxon>Metazoa</taxon>
        <taxon>Chordata</taxon>
        <taxon>Craniata</taxon>
        <taxon>Vertebrata</taxon>
        <taxon>Euteleostomi</taxon>
        <taxon>Actinopterygii</taxon>
        <taxon>Neopterygii</taxon>
        <taxon>Teleostei</taxon>
        <taxon>Protacanthopterygii</taxon>
        <taxon>Salmoniformes</taxon>
        <taxon>Salmonidae</taxon>
        <taxon>Salmoninae</taxon>
        <taxon>Salmo</taxon>
    </lineage>
</organism>
<proteinExistence type="predicted"/>
<accession>A0ABM3CTN9</accession>
<feature type="domain" description="Serpin" evidence="1">
    <location>
        <begin position="9"/>
        <end position="95"/>
    </location>
</feature>
<name>A0ABM3CTN9_SALSA</name>
<evidence type="ECO:0000313" key="2">
    <source>
        <dbReference type="Proteomes" id="UP001652741"/>
    </source>
</evidence>
<evidence type="ECO:0000313" key="3">
    <source>
        <dbReference type="RefSeq" id="XP_045549917.1"/>
    </source>
</evidence>
<dbReference type="RefSeq" id="XP_045549917.1">
    <property type="nucleotide sequence ID" value="XM_045693961.1"/>
</dbReference>
<dbReference type="GeneID" id="106568910"/>
<dbReference type="InterPro" id="IPR036186">
    <property type="entry name" value="Serpin_sf"/>
</dbReference>
<dbReference type="SUPFAM" id="SSF56574">
    <property type="entry name" value="Serpins"/>
    <property type="match status" value="1"/>
</dbReference>
<reference evidence="3" key="1">
    <citation type="submission" date="2025-08" db="UniProtKB">
        <authorList>
            <consortium name="RefSeq"/>
        </authorList>
    </citation>
    <scope>IDENTIFICATION</scope>
</reference>
<dbReference type="Gene3D" id="2.30.39.10">
    <property type="entry name" value="Alpha-1-antitrypsin, domain 1"/>
    <property type="match status" value="1"/>
</dbReference>
<evidence type="ECO:0000259" key="1">
    <source>
        <dbReference type="Pfam" id="PF00079"/>
    </source>
</evidence>
<sequence length="123" mass="13776">MDNFNQGRGMEYFQLDGEALTHIAMMTQDHYSVKLGIYSDLGCTIVQMQHDVSMFVFLPDEVTANMTLVKERLTAEFVQDLSMTLQPVKVALKLPFKSSATPLACCLCSLTRVSTHSSHLIRS</sequence>
<dbReference type="Proteomes" id="UP001652741">
    <property type="component" value="Chromosome ssa14"/>
</dbReference>
<dbReference type="InterPro" id="IPR023796">
    <property type="entry name" value="Serpin_dom"/>
</dbReference>
<dbReference type="Pfam" id="PF00079">
    <property type="entry name" value="Serpin"/>
    <property type="match status" value="1"/>
</dbReference>
<dbReference type="InterPro" id="IPR042185">
    <property type="entry name" value="Serpin_sf_2"/>
</dbReference>
<protein>
    <submittedName>
        <fullName evidence="3">Pigment epithelium-derived factor-like</fullName>
    </submittedName>
</protein>